<dbReference type="Pfam" id="PF00431">
    <property type="entry name" value="CUB"/>
    <property type="match status" value="2"/>
</dbReference>
<dbReference type="SMART" id="SM00042">
    <property type="entry name" value="CUB"/>
    <property type="match status" value="2"/>
</dbReference>
<dbReference type="InterPro" id="IPR035914">
    <property type="entry name" value="Sperma_CUB_dom_sf"/>
</dbReference>
<evidence type="ECO:0000259" key="4">
    <source>
        <dbReference type="PROSITE" id="PS01180"/>
    </source>
</evidence>
<dbReference type="PANTHER" id="PTHR24251">
    <property type="entry name" value="OVOCHYMASE-RELATED"/>
    <property type="match status" value="1"/>
</dbReference>
<evidence type="ECO:0000313" key="6">
    <source>
        <dbReference type="Proteomes" id="UP000009022"/>
    </source>
</evidence>
<dbReference type="EMBL" id="DS985242">
    <property type="protein sequence ID" value="EDV28196.1"/>
    <property type="molecule type" value="Genomic_DNA"/>
</dbReference>
<sequence length="189" mass="20710">MFFTDFELEQLFNCNGDSLTIYDGSSAASPLAGQYCGSSLPFTFASSTNSVFMRFLTDKNFHRRGFDISYMASLDGCSGTITGPTGSLTSPNYPFTYPNSTTCTMNIDVLSTRQITVTWTAINIQQTPSCDSDYVALYNGQDTNAQLVGKYCGSSLPSVYTTTNRHLTVLFVSDEVITSQGFRLTYTTT</sequence>
<dbReference type="InParanoid" id="B3RPJ0"/>
<evidence type="ECO:0000256" key="2">
    <source>
        <dbReference type="ARBA" id="ARBA00023157"/>
    </source>
</evidence>
<feature type="domain" description="CUB" evidence="4">
    <location>
        <begin position="1"/>
        <end position="73"/>
    </location>
</feature>
<dbReference type="InterPro" id="IPR000859">
    <property type="entry name" value="CUB_dom"/>
</dbReference>
<dbReference type="KEGG" id="tad:TRIADDRAFT_53560"/>
<accession>B3RPJ0</accession>
<dbReference type="PANTHER" id="PTHR24251:SF37">
    <property type="entry name" value="CUB DOMAIN-CONTAINING PROTEIN"/>
    <property type="match status" value="1"/>
</dbReference>
<dbReference type="PROSITE" id="PS01180">
    <property type="entry name" value="CUB"/>
    <property type="match status" value="2"/>
</dbReference>
<dbReference type="PhylomeDB" id="B3RPJ0"/>
<reference evidence="5 6" key="1">
    <citation type="journal article" date="2008" name="Nature">
        <title>The Trichoplax genome and the nature of placozoans.</title>
        <authorList>
            <person name="Srivastava M."/>
            <person name="Begovic E."/>
            <person name="Chapman J."/>
            <person name="Putnam N.H."/>
            <person name="Hellsten U."/>
            <person name="Kawashima T."/>
            <person name="Kuo A."/>
            <person name="Mitros T."/>
            <person name="Salamov A."/>
            <person name="Carpenter M.L."/>
            <person name="Signorovitch A.Y."/>
            <person name="Moreno M.A."/>
            <person name="Kamm K."/>
            <person name="Grimwood J."/>
            <person name="Schmutz J."/>
            <person name="Shapiro H."/>
            <person name="Grigoriev I.V."/>
            <person name="Buss L.W."/>
            <person name="Schierwater B."/>
            <person name="Dellaporta S.L."/>
            <person name="Rokhsar D.S."/>
        </authorList>
    </citation>
    <scope>NUCLEOTIDE SEQUENCE [LARGE SCALE GENOMIC DNA]</scope>
    <source>
        <strain evidence="5 6">Grell-BS-1999</strain>
    </source>
</reference>
<name>B3RPJ0_TRIAD</name>
<feature type="domain" description="CUB" evidence="4">
    <location>
        <begin position="77"/>
        <end position="189"/>
    </location>
</feature>
<dbReference type="GeneID" id="6751245"/>
<dbReference type="OrthoDB" id="431034at2759"/>
<dbReference type="CTD" id="6751245"/>
<dbReference type="Gene3D" id="2.60.120.290">
    <property type="entry name" value="Spermadhesin, CUB domain"/>
    <property type="match status" value="2"/>
</dbReference>
<keyword evidence="2" id="KW-1015">Disulfide bond</keyword>
<dbReference type="SUPFAM" id="SSF49854">
    <property type="entry name" value="Spermadhesin, CUB domain"/>
    <property type="match status" value="2"/>
</dbReference>
<dbReference type="OMA" id="EAGMRIN"/>
<keyword evidence="6" id="KW-1185">Reference proteome</keyword>
<keyword evidence="1" id="KW-0677">Repeat</keyword>
<organism evidence="5 6">
    <name type="scientific">Trichoplax adhaerens</name>
    <name type="common">Trichoplax reptans</name>
    <dbReference type="NCBI Taxonomy" id="10228"/>
    <lineage>
        <taxon>Eukaryota</taxon>
        <taxon>Metazoa</taxon>
        <taxon>Placozoa</taxon>
        <taxon>Uniplacotomia</taxon>
        <taxon>Trichoplacea</taxon>
        <taxon>Trichoplacidae</taxon>
        <taxon>Trichoplax</taxon>
    </lineage>
</organism>
<proteinExistence type="predicted"/>
<dbReference type="FunFam" id="2.60.120.290:FF:000013">
    <property type="entry name" value="Membrane frizzled-related protein"/>
    <property type="match status" value="1"/>
</dbReference>
<dbReference type="STRING" id="10228.B3RPJ0"/>
<evidence type="ECO:0000313" key="5">
    <source>
        <dbReference type="EMBL" id="EDV28196.1"/>
    </source>
</evidence>
<gene>
    <name evidence="5" type="ORF">TRIADDRAFT_53560</name>
</gene>
<dbReference type="AlphaFoldDB" id="B3RPJ0"/>
<dbReference type="eggNOG" id="KOG4292">
    <property type="taxonomic scope" value="Eukaryota"/>
</dbReference>
<comment type="caution">
    <text evidence="3">Lacks conserved residue(s) required for the propagation of feature annotation.</text>
</comment>
<dbReference type="HOGENOM" id="CLU_015228_5_2_1"/>
<evidence type="ECO:0000256" key="3">
    <source>
        <dbReference type="PROSITE-ProRule" id="PRU00059"/>
    </source>
</evidence>
<protein>
    <recommendedName>
        <fullName evidence="4">CUB domain-containing protein</fullName>
    </recommendedName>
</protein>
<dbReference type="RefSeq" id="XP_002110030.1">
    <property type="nucleotide sequence ID" value="XM_002109994.1"/>
</dbReference>
<dbReference type="CDD" id="cd00041">
    <property type="entry name" value="CUB"/>
    <property type="match status" value="2"/>
</dbReference>
<evidence type="ECO:0000256" key="1">
    <source>
        <dbReference type="ARBA" id="ARBA00022737"/>
    </source>
</evidence>
<dbReference type="Proteomes" id="UP000009022">
    <property type="component" value="Unassembled WGS sequence"/>
</dbReference>